<reference evidence="1 2" key="2">
    <citation type="journal article" date="2017" name="Front. Plant Sci.">
        <title>Gene Classification and Mining of Molecular Markers Useful in Red Clover (Trifolium pratense) Breeding.</title>
        <authorList>
            <person name="Istvanek J."/>
            <person name="Dluhosova J."/>
            <person name="Dluhos P."/>
            <person name="Patkova L."/>
            <person name="Nedelnik J."/>
            <person name="Repkova J."/>
        </authorList>
    </citation>
    <scope>NUCLEOTIDE SEQUENCE [LARGE SCALE GENOMIC DNA]</scope>
    <source>
        <strain evidence="2">cv. Tatra</strain>
        <tissue evidence="1">Young leaves</tissue>
    </source>
</reference>
<evidence type="ECO:0000313" key="1">
    <source>
        <dbReference type="EMBL" id="PNY10972.1"/>
    </source>
</evidence>
<proteinExistence type="predicted"/>
<dbReference type="SUPFAM" id="SSF56672">
    <property type="entry name" value="DNA/RNA polymerases"/>
    <property type="match status" value="1"/>
</dbReference>
<dbReference type="InterPro" id="IPR043502">
    <property type="entry name" value="DNA/RNA_pol_sf"/>
</dbReference>
<dbReference type="CDD" id="cd09272">
    <property type="entry name" value="RNase_HI_RT_Ty1"/>
    <property type="match status" value="1"/>
</dbReference>
<sequence>MKIKTKYIANILEQALLSDTRVEDSSLELNVIYAPSDGVPLSDPTLYHTLVGSLVYLTITRPDIAYAVHVISQFVVSPTTVHWAAVLRILRYLRGTQFQSLLFPSTSSLELRAYSDADWAGDPTNRKSTTWFCIFLGDSLISWKSKKQDIVSRSSTRAEYRAMASTTTEIVWLRWLLSDMGCCCF</sequence>
<dbReference type="EMBL" id="ASHM01004210">
    <property type="protein sequence ID" value="PNY10972.1"/>
    <property type="molecule type" value="Genomic_DNA"/>
</dbReference>
<dbReference type="AlphaFoldDB" id="A0A2K3P6R0"/>
<gene>
    <name evidence="1" type="ORF">L195_g007569</name>
</gene>
<reference evidence="1 2" key="1">
    <citation type="journal article" date="2014" name="Am. J. Bot.">
        <title>Genome assembly and annotation for red clover (Trifolium pratense; Fabaceae).</title>
        <authorList>
            <person name="Istvanek J."/>
            <person name="Jaros M."/>
            <person name="Krenek A."/>
            <person name="Repkova J."/>
        </authorList>
    </citation>
    <scope>NUCLEOTIDE SEQUENCE [LARGE SCALE GENOMIC DNA]</scope>
    <source>
        <strain evidence="2">cv. Tatra</strain>
        <tissue evidence="1">Young leaves</tissue>
    </source>
</reference>
<dbReference type="PANTHER" id="PTHR11439:SF461">
    <property type="entry name" value="OS10G0432200 PROTEIN"/>
    <property type="match status" value="1"/>
</dbReference>
<dbReference type="STRING" id="57577.A0A2K3P6R0"/>
<organism evidence="1 2">
    <name type="scientific">Trifolium pratense</name>
    <name type="common">Red clover</name>
    <dbReference type="NCBI Taxonomy" id="57577"/>
    <lineage>
        <taxon>Eukaryota</taxon>
        <taxon>Viridiplantae</taxon>
        <taxon>Streptophyta</taxon>
        <taxon>Embryophyta</taxon>
        <taxon>Tracheophyta</taxon>
        <taxon>Spermatophyta</taxon>
        <taxon>Magnoliopsida</taxon>
        <taxon>eudicotyledons</taxon>
        <taxon>Gunneridae</taxon>
        <taxon>Pentapetalae</taxon>
        <taxon>rosids</taxon>
        <taxon>fabids</taxon>
        <taxon>Fabales</taxon>
        <taxon>Fabaceae</taxon>
        <taxon>Papilionoideae</taxon>
        <taxon>50 kb inversion clade</taxon>
        <taxon>NPAAA clade</taxon>
        <taxon>Hologalegina</taxon>
        <taxon>IRL clade</taxon>
        <taxon>Trifolieae</taxon>
        <taxon>Trifolium</taxon>
    </lineage>
</organism>
<dbReference type="Proteomes" id="UP000236291">
    <property type="component" value="Unassembled WGS sequence"/>
</dbReference>
<name>A0A2K3P6R0_TRIPR</name>
<evidence type="ECO:0000313" key="2">
    <source>
        <dbReference type="Proteomes" id="UP000236291"/>
    </source>
</evidence>
<dbReference type="PANTHER" id="PTHR11439">
    <property type="entry name" value="GAG-POL-RELATED RETROTRANSPOSON"/>
    <property type="match status" value="1"/>
</dbReference>
<comment type="caution">
    <text evidence="1">The sequence shown here is derived from an EMBL/GenBank/DDBJ whole genome shotgun (WGS) entry which is preliminary data.</text>
</comment>
<accession>A0A2K3P6R0</accession>
<protein>
    <submittedName>
        <fullName evidence="1">Gag-pol polyprotein</fullName>
    </submittedName>
</protein>